<proteinExistence type="predicted"/>
<evidence type="ECO:0000313" key="1">
    <source>
        <dbReference type="EMBL" id="TEB25714.1"/>
    </source>
</evidence>
<keyword evidence="2" id="KW-1185">Reference proteome</keyword>
<evidence type="ECO:0000313" key="2">
    <source>
        <dbReference type="Proteomes" id="UP000298030"/>
    </source>
</evidence>
<comment type="caution">
    <text evidence="1">The sequence shown here is derived from an EMBL/GenBank/DDBJ whole genome shotgun (WGS) entry which is preliminary data.</text>
</comment>
<feature type="non-terminal residue" evidence="1">
    <location>
        <position position="1"/>
    </location>
</feature>
<gene>
    <name evidence="1" type="ORF">FA13DRAFT_1738049</name>
</gene>
<dbReference type="Proteomes" id="UP000298030">
    <property type="component" value="Unassembled WGS sequence"/>
</dbReference>
<reference evidence="1 2" key="1">
    <citation type="journal article" date="2019" name="Nat. Ecol. Evol.">
        <title>Megaphylogeny resolves global patterns of mushroom evolution.</title>
        <authorList>
            <person name="Varga T."/>
            <person name="Krizsan K."/>
            <person name="Foldi C."/>
            <person name="Dima B."/>
            <person name="Sanchez-Garcia M."/>
            <person name="Sanchez-Ramirez S."/>
            <person name="Szollosi G.J."/>
            <person name="Szarkandi J.G."/>
            <person name="Papp V."/>
            <person name="Albert L."/>
            <person name="Andreopoulos W."/>
            <person name="Angelini C."/>
            <person name="Antonin V."/>
            <person name="Barry K.W."/>
            <person name="Bougher N.L."/>
            <person name="Buchanan P."/>
            <person name="Buyck B."/>
            <person name="Bense V."/>
            <person name="Catcheside P."/>
            <person name="Chovatia M."/>
            <person name="Cooper J."/>
            <person name="Damon W."/>
            <person name="Desjardin D."/>
            <person name="Finy P."/>
            <person name="Geml J."/>
            <person name="Haridas S."/>
            <person name="Hughes K."/>
            <person name="Justo A."/>
            <person name="Karasinski D."/>
            <person name="Kautmanova I."/>
            <person name="Kiss B."/>
            <person name="Kocsube S."/>
            <person name="Kotiranta H."/>
            <person name="LaButti K.M."/>
            <person name="Lechner B.E."/>
            <person name="Liimatainen K."/>
            <person name="Lipzen A."/>
            <person name="Lukacs Z."/>
            <person name="Mihaltcheva S."/>
            <person name="Morgado L.N."/>
            <person name="Niskanen T."/>
            <person name="Noordeloos M.E."/>
            <person name="Ohm R.A."/>
            <person name="Ortiz-Santana B."/>
            <person name="Ovrebo C."/>
            <person name="Racz N."/>
            <person name="Riley R."/>
            <person name="Savchenko A."/>
            <person name="Shiryaev A."/>
            <person name="Soop K."/>
            <person name="Spirin V."/>
            <person name="Szebenyi C."/>
            <person name="Tomsovsky M."/>
            <person name="Tulloss R.E."/>
            <person name="Uehling J."/>
            <person name="Grigoriev I.V."/>
            <person name="Vagvolgyi C."/>
            <person name="Papp T."/>
            <person name="Martin F.M."/>
            <person name="Miettinen O."/>
            <person name="Hibbett D.S."/>
            <person name="Nagy L.G."/>
        </authorList>
    </citation>
    <scope>NUCLEOTIDE SEQUENCE [LARGE SCALE GENOMIC DNA]</scope>
    <source>
        <strain evidence="1 2">FP101781</strain>
    </source>
</reference>
<accession>A0A4Y7SVS0</accession>
<protein>
    <submittedName>
        <fullName evidence="1">Uncharacterized protein</fullName>
    </submittedName>
</protein>
<dbReference type="EMBL" id="QPFP01000054">
    <property type="protein sequence ID" value="TEB25714.1"/>
    <property type="molecule type" value="Genomic_DNA"/>
</dbReference>
<organism evidence="1 2">
    <name type="scientific">Coprinellus micaceus</name>
    <name type="common">Glistening ink-cap mushroom</name>
    <name type="synonym">Coprinus micaceus</name>
    <dbReference type="NCBI Taxonomy" id="71717"/>
    <lineage>
        <taxon>Eukaryota</taxon>
        <taxon>Fungi</taxon>
        <taxon>Dikarya</taxon>
        <taxon>Basidiomycota</taxon>
        <taxon>Agaricomycotina</taxon>
        <taxon>Agaricomycetes</taxon>
        <taxon>Agaricomycetidae</taxon>
        <taxon>Agaricales</taxon>
        <taxon>Agaricineae</taxon>
        <taxon>Psathyrellaceae</taxon>
        <taxon>Coprinellus</taxon>
    </lineage>
</organism>
<dbReference type="AlphaFoldDB" id="A0A4Y7SVS0"/>
<sequence>MLFFGGSPPFSTSTSAPHNAVHTTCHSASVPSYLSLGSTPHLRHQTPSSPHHAPQPYPLVVPRIPFPRSLTQPDALRTTASTPTWFYISGLFPSSIAQFIPLTSKTVSLHLSRPAD</sequence>
<name>A0A4Y7SVS0_COPMI</name>